<dbReference type="Pfam" id="PF11753">
    <property type="entry name" value="DUF3310"/>
    <property type="match status" value="1"/>
</dbReference>
<reference evidence="1" key="1">
    <citation type="submission" date="2020-03" db="EMBL/GenBank/DDBJ databases">
        <title>The deep terrestrial virosphere.</title>
        <authorList>
            <person name="Holmfeldt K."/>
            <person name="Nilsson E."/>
            <person name="Simone D."/>
            <person name="Lopez-Fernandez M."/>
            <person name="Wu X."/>
            <person name="de Brujin I."/>
            <person name="Lundin D."/>
            <person name="Andersson A."/>
            <person name="Bertilsson S."/>
            <person name="Dopson M."/>
        </authorList>
    </citation>
    <scope>NUCLEOTIDE SEQUENCE</scope>
    <source>
        <strain evidence="1">TM448A00891</strain>
        <strain evidence="2">TM448B00218</strain>
    </source>
</reference>
<dbReference type="EMBL" id="MT144078">
    <property type="protein sequence ID" value="QJA48273.1"/>
    <property type="molecule type" value="Genomic_DNA"/>
</dbReference>
<name>A0A6H1ZK23_9ZZZZ</name>
<evidence type="ECO:0000313" key="1">
    <source>
        <dbReference type="EMBL" id="QJA48273.1"/>
    </source>
</evidence>
<dbReference type="EMBL" id="MT144600">
    <property type="protein sequence ID" value="QJH94416.1"/>
    <property type="molecule type" value="Genomic_DNA"/>
</dbReference>
<organism evidence="1">
    <name type="scientific">viral metagenome</name>
    <dbReference type="NCBI Taxonomy" id="1070528"/>
    <lineage>
        <taxon>unclassified sequences</taxon>
        <taxon>metagenomes</taxon>
        <taxon>organismal metagenomes</taxon>
    </lineage>
</organism>
<protein>
    <submittedName>
        <fullName evidence="1">Putative structural protein</fullName>
    </submittedName>
</protein>
<evidence type="ECO:0000313" key="2">
    <source>
        <dbReference type="EMBL" id="QJH94416.1"/>
    </source>
</evidence>
<dbReference type="AlphaFoldDB" id="A0A6H1ZK23"/>
<gene>
    <name evidence="1" type="ORF">TM448A00891_0008</name>
    <name evidence="2" type="ORF">TM448B00218_0059</name>
</gene>
<accession>A0A6H1ZK23</accession>
<sequence length="107" mass="12200">MNGPGGISQKDQEIADELLAELRRKGKLLSEHPPITEPVSAFQVQVGGNHYKDFQIQPTEFIHINGLGFLQGCIIKRICRYKQKDGLKDLQKIKHEVDMLIELEGYR</sequence>
<proteinExistence type="predicted"/>
<dbReference type="InterPro" id="IPR021739">
    <property type="entry name" value="SaV-like"/>
</dbReference>